<dbReference type="InterPro" id="IPR012914">
    <property type="entry name" value="PucR_dom"/>
</dbReference>
<feature type="region of interest" description="Disordered" evidence="1">
    <location>
        <begin position="162"/>
        <end position="191"/>
    </location>
</feature>
<reference evidence="3 4" key="1">
    <citation type="submission" date="2011-08" db="EMBL/GenBank/DDBJ databases">
        <authorList>
            <person name="Lin Y."/>
            <person name="Hao X."/>
            <person name="Johnstone L."/>
            <person name="Miller S.J."/>
            <person name="Wei G."/>
            <person name="Rensing C."/>
        </authorList>
    </citation>
    <scope>NUCLEOTIDE SEQUENCE [LARGE SCALE GENOMIC DNA]</scope>
    <source>
        <strain evidence="3 4">K42</strain>
    </source>
</reference>
<evidence type="ECO:0000259" key="2">
    <source>
        <dbReference type="Pfam" id="PF07905"/>
    </source>
</evidence>
<keyword evidence="4" id="KW-1185">Reference proteome</keyword>
<evidence type="ECO:0000313" key="3">
    <source>
        <dbReference type="EMBL" id="EGX57338.1"/>
    </source>
</evidence>
<dbReference type="AlphaFoldDB" id="G2GGP3"/>
<gene>
    <name evidence="3" type="ORF">SZN_23386</name>
</gene>
<sequence>MTAASEHPEPREPLRPALSVRRVLTLERVLAGEPEEAAGAGRLDRPVRRVHVAGAPDVGVMPSGGERIRTTGVLLAGDEDRQAAYARSLHRAEAAALVMGLGRAFPAPPRVMRRAAERCGPPLVVLHRPFPFAELTEEVQSRLVRRKFAAVSLAEPVRTAAVADRAGPAAHRGPGRPPRRNPVSTTVGEAV</sequence>
<proteinExistence type="predicted"/>
<dbReference type="GO" id="GO:0003677">
    <property type="term" value="F:DNA binding"/>
    <property type="evidence" value="ECO:0007669"/>
    <property type="project" value="UniProtKB-KW"/>
</dbReference>
<keyword evidence="3" id="KW-0238">DNA-binding</keyword>
<comment type="caution">
    <text evidence="3">The sequence shown here is derived from an EMBL/GenBank/DDBJ whole genome shotgun (WGS) entry which is preliminary data.</text>
</comment>
<dbReference type="Proteomes" id="UP000004217">
    <property type="component" value="Unassembled WGS sequence"/>
</dbReference>
<protein>
    <submittedName>
        <fullName evidence="3">DNA-binding protein</fullName>
    </submittedName>
</protein>
<dbReference type="Pfam" id="PF07905">
    <property type="entry name" value="PucR"/>
    <property type="match status" value="1"/>
</dbReference>
<evidence type="ECO:0000313" key="4">
    <source>
        <dbReference type="Proteomes" id="UP000004217"/>
    </source>
</evidence>
<accession>G2GGP3</accession>
<dbReference type="PATRIC" id="fig|700597.3.peg.4592"/>
<organism evidence="3 4">
    <name type="scientific">Streptomyces zinciresistens K42</name>
    <dbReference type="NCBI Taxonomy" id="700597"/>
    <lineage>
        <taxon>Bacteria</taxon>
        <taxon>Bacillati</taxon>
        <taxon>Actinomycetota</taxon>
        <taxon>Actinomycetes</taxon>
        <taxon>Kitasatosporales</taxon>
        <taxon>Streptomycetaceae</taxon>
        <taxon>Streptomyces</taxon>
    </lineage>
</organism>
<evidence type="ECO:0000256" key="1">
    <source>
        <dbReference type="SAM" id="MobiDB-lite"/>
    </source>
</evidence>
<feature type="domain" description="Purine catabolism PurC-like" evidence="2">
    <location>
        <begin position="24"/>
        <end position="142"/>
    </location>
</feature>
<name>G2GGP3_9ACTN</name>
<dbReference type="EMBL" id="AGBF01000097">
    <property type="protein sequence ID" value="EGX57338.1"/>
    <property type="molecule type" value="Genomic_DNA"/>
</dbReference>